<name>A0A852TNJ4_9BACI</name>
<dbReference type="AlphaFoldDB" id="A0A852TNJ4"/>
<dbReference type="InterPro" id="IPR016181">
    <property type="entry name" value="Acyl_CoA_acyltransferase"/>
</dbReference>
<accession>A0A852TNJ4</accession>
<reference evidence="3" key="2">
    <citation type="submission" date="2020-08" db="EMBL/GenBank/DDBJ databases">
        <title>The Agave Microbiome: Exploring the role of microbial communities in plant adaptations to desert environments.</title>
        <authorList>
            <person name="Partida-Martinez L.P."/>
        </authorList>
    </citation>
    <scope>NUCLEOTIDE SEQUENCE [LARGE SCALE GENOMIC DNA]</scope>
    <source>
        <strain evidence="3">AT2.8</strain>
    </source>
</reference>
<dbReference type="PROSITE" id="PS51186">
    <property type="entry name" value="GNAT"/>
    <property type="match status" value="1"/>
</dbReference>
<dbReference type="Gene3D" id="3.40.630.30">
    <property type="match status" value="1"/>
</dbReference>
<reference evidence="3" key="1">
    <citation type="submission" date="2020-07" db="EMBL/GenBank/DDBJ databases">
        <authorList>
            <person name="Partida-Martinez L."/>
            <person name="Huntemann M."/>
            <person name="Clum A."/>
            <person name="Wang J."/>
            <person name="Palaniappan K."/>
            <person name="Ritter S."/>
            <person name="Chen I.-M."/>
            <person name="Stamatis D."/>
            <person name="Reddy T."/>
            <person name="O'Malley R."/>
            <person name="Daum C."/>
            <person name="Shapiro N."/>
            <person name="Ivanova N."/>
            <person name="Kyrpides N."/>
            <person name="Woyke T."/>
        </authorList>
    </citation>
    <scope>NUCLEOTIDE SEQUENCE [LARGE SCALE GENOMIC DNA]</scope>
    <source>
        <strain evidence="3">AT2.8</strain>
    </source>
</reference>
<evidence type="ECO:0000259" key="1">
    <source>
        <dbReference type="PROSITE" id="PS51186"/>
    </source>
</evidence>
<dbReference type="CDD" id="cd04301">
    <property type="entry name" value="NAT_SF"/>
    <property type="match status" value="1"/>
</dbReference>
<organism evidence="2 3">
    <name type="scientific">Neobacillus niacini</name>
    <dbReference type="NCBI Taxonomy" id="86668"/>
    <lineage>
        <taxon>Bacteria</taxon>
        <taxon>Bacillati</taxon>
        <taxon>Bacillota</taxon>
        <taxon>Bacilli</taxon>
        <taxon>Bacillales</taxon>
        <taxon>Bacillaceae</taxon>
        <taxon>Neobacillus</taxon>
    </lineage>
</organism>
<comment type="caution">
    <text evidence="2">The sequence shown here is derived from an EMBL/GenBank/DDBJ whole genome shotgun (WGS) entry which is preliminary data.</text>
</comment>
<dbReference type="GO" id="GO:0016747">
    <property type="term" value="F:acyltransferase activity, transferring groups other than amino-acyl groups"/>
    <property type="evidence" value="ECO:0007669"/>
    <property type="project" value="InterPro"/>
</dbReference>
<dbReference type="InterPro" id="IPR000182">
    <property type="entry name" value="GNAT_dom"/>
</dbReference>
<dbReference type="Proteomes" id="UP000548423">
    <property type="component" value="Unassembled WGS sequence"/>
</dbReference>
<dbReference type="SUPFAM" id="SSF55729">
    <property type="entry name" value="Acyl-CoA N-acyltransferases (Nat)"/>
    <property type="match status" value="1"/>
</dbReference>
<dbReference type="Pfam" id="PF00583">
    <property type="entry name" value="Acetyltransf_1"/>
    <property type="match status" value="1"/>
</dbReference>
<evidence type="ECO:0000313" key="3">
    <source>
        <dbReference type="Proteomes" id="UP000548423"/>
    </source>
</evidence>
<evidence type="ECO:0000313" key="2">
    <source>
        <dbReference type="EMBL" id="NYE09236.1"/>
    </source>
</evidence>
<protein>
    <submittedName>
        <fullName evidence="2">GNAT superfamily N-acetyltransferase</fullName>
    </submittedName>
</protein>
<gene>
    <name evidence="2" type="ORF">F4694_006093</name>
</gene>
<proteinExistence type="predicted"/>
<sequence>MSVHFEEIKKQTLYIALEMINSNPDYNLVENGSPLRELTDIEEEFLNPDTISLFIKLDDTYIGVMDYLMKNPKDQCPWLGLLMIHSDYQGFGFGAHAYALYESEMRNRGLRCVRLGVIKENVRAKQFWESLGFLYIKTALSENGKEIFVYEKNFPKEA</sequence>
<dbReference type="EMBL" id="JACCBX010000019">
    <property type="protein sequence ID" value="NYE09236.1"/>
    <property type="molecule type" value="Genomic_DNA"/>
</dbReference>
<feature type="domain" description="N-acetyltransferase" evidence="1">
    <location>
        <begin position="3"/>
        <end position="155"/>
    </location>
</feature>